<accession>A0AA88QNS5</accession>
<reference evidence="2" key="1">
    <citation type="submission" date="2022-12" db="EMBL/GenBank/DDBJ databases">
        <title>Draft genome assemblies for two species of Escallonia (Escalloniales).</title>
        <authorList>
            <person name="Chanderbali A."/>
            <person name="Dervinis C."/>
            <person name="Anghel I."/>
            <person name="Soltis D."/>
            <person name="Soltis P."/>
            <person name="Zapata F."/>
        </authorList>
    </citation>
    <scope>NUCLEOTIDE SEQUENCE</scope>
    <source>
        <strain evidence="2">UCBG92.1500</strain>
        <tissue evidence="2">Leaf</tissue>
    </source>
</reference>
<dbReference type="AlphaFoldDB" id="A0AA88QNS5"/>
<feature type="compositionally biased region" description="Basic residues" evidence="1">
    <location>
        <begin position="51"/>
        <end position="63"/>
    </location>
</feature>
<evidence type="ECO:0000313" key="3">
    <source>
        <dbReference type="Proteomes" id="UP001187471"/>
    </source>
</evidence>
<dbReference type="Proteomes" id="UP001187471">
    <property type="component" value="Unassembled WGS sequence"/>
</dbReference>
<sequence>MVIVESLGDFKQRERPRSLRHERAKDEGDSRSKSGSPKATDDEQNGDEGRHRHHKKEKKHEGSHKHGDSRDHKARVGPRGGCFYYAGPHYRRDCPHKGKIIAFLEKHKSSKGDSSSSDGEARIGALQMVNAFMQKVKRDLEARNGDSCFQLHHNPLLQLGQRCFCWKSFHSPPKRLRGWGRCLLRELLQWGSAVADGVSGWAEKNVDPAKFSREMMTKASALVPEKERDPRSG</sequence>
<protein>
    <submittedName>
        <fullName evidence="2">Uncharacterized protein</fullName>
    </submittedName>
</protein>
<feature type="compositionally biased region" description="Basic and acidic residues" evidence="1">
    <location>
        <begin position="8"/>
        <end position="32"/>
    </location>
</feature>
<organism evidence="2 3">
    <name type="scientific">Escallonia rubra</name>
    <dbReference type="NCBI Taxonomy" id="112253"/>
    <lineage>
        <taxon>Eukaryota</taxon>
        <taxon>Viridiplantae</taxon>
        <taxon>Streptophyta</taxon>
        <taxon>Embryophyta</taxon>
        <taxon>Tracheophyta</taxon>
        <taxon>Spermatophyta</taxon>
        <taxon>Magnoliopsida</taxon>
        <taxon>eudicotyledons</taxon>
        <taxon>Gunneridae</taxon>
        <taxon>Pentapetalae</taxon>
        <taxon>asterids</taxon>
        <taxon>campanulids</taxon>
        <taxon>Escalloniales</taxon>
        <taxon>Escalloniaceae</taxon>
        <taxon>Escallonia</taxon>
    </lineage>
</organism>
<keyword evidence="3" id="KW-1185">Reference proteome</keyword>
<evidence type="ECO:0000256" key="1">
    <source>
        <dbReference type="SAM" id="MobiDB-lite"/>
    </source>
</evidence>
<feature type="region of interest" description="Disordered" evidence="1">
    <location>
        <begin position="1"/>
        <end position="78"/>
    </location>
</feature>
<proteinExistence type="predicted"/>
<evidence type="ECO:0000313" key="2">
    <source>
        <dbReference type="EMBL" id="KAK2968196.1"/>
    </source>
</evidence>
<comment type="caution">
    <text evidence="2">The sequence shown here is derived from an EMBL/GenBank/DDBJ whole genome shotgun (WGS) entry which is preliminary data.</text>
</comment>
<name>A0AA88QNS5_9ASTE</name>
<gene>
    <name evidence="2" type="ORF">RJ640_001028</name>
</gene>
<dbReference type="EMBL" id="JAVXUO010002934">
    <property type="protein sequence ID" value="KAK2968196.1"/>
    <property type="molecule type" value="Genomic_DNA"/>
</dbReference>